<keyword evidence="2" id="KW-1185">Reference proteome</keyword>
<gene>
    <name evidence="1" type="ORF">LLUT_LOCUS24549</name>
</gene>
<accession>A0AAV1XPJ7</accession>
<name>A0AAV1XPJ7_LUPLU</name>
<comment type="caution">
    <text evidence="1">The sequence shown here is derived from an EMBL/GenBank/DDBJ whole genome shotgun (WGS) entry which is preliminary data.</text>
</comment>
<sequence length="59" mass="6759">MLVFATWELYRDSNLMCLRCITGTCCCIHTPMLLHFSLSPKALVMQDCEYGGLLSRIKM</sequence>
<organism evidence="1 2">
    <name type="scientific">Lupinus luteus</name>
    <name type="common">European yellow lupine</name>
    <dbReference type="NCBI Taxonomy" id="3873"/>
    <lineage>
        <taxon>Eukaryota</taxon>
        <taxon>Viridiplantae</taxon>
        <taxon>Streptophyta</taxon>
        <taxon>Embryophyta</taxon>
        <taxon>Tracheophyta</taxon>
        <taxon>Spermatophyta</taxon>
        <taxon>Magnoliopsida</taxon>
        <taxon>eudicotyledons</taxon>
        <taxon>Gunneridae</taxon>
        <taxon>Pentapetalae</taxon>
        <taxon>rosids</taxon>
        <taxon>fabids</taxon>
        <taxon>Fabales</taxon>
        <taxon>Fabaceae</taxon>
        <taxon>Papilionoideae</taxon>
        <taxon>50 kb inversion clade</taxon>
        <taxon>genistoids sensu lato</taxon>
        <taxon>core genistoids</taxon>
        <taxon>Genisteae</taxon>
        <taxon>Lupinus</taxon>
    </lineage>
</organism>
<reference evidence="1 2" key="1">
    <citation type="submission" date="2024-03" db="EMBL/GenBank/DDBJ databases">
        <authorList>
            <person name="Martinez-Hernandez J."/>
        </authorList>
    </citation>
    <scope>NUCLEOTIDE SEQUENCE [LARGE SCALE GENOMIC DNA]</scope>
</reference>
<dbReference type="EMBL" id="CAXHTB010000017">
    <property type="protein sequence ID" value="CAL0323489.1"/>
    <property type="molecule type" value="Genomic_DNA"/>
</dbReference>
<dbReference type="AlphaFoldDB" id="A0AAV1XPJ7"/>
<proteinExistence type="predicted"/>
<evidence type="ECO:0000313" key="1">
    <source>
        <dbReference type="EMBL" id="CAL0323489.1"/>
    </source>
</evidence>
<protein>
    <submittedName>
        <fullName evidence="1">Uncharacterized protein</fullName>
    </submittedName>
</protein>
<dbReference type="Proteomes" id="UP001497480">
    <property type="component" value="Unassembled WGS sequence"/>
</dbReference>
<evidence type="ECO:0000313" key="2">
    <source>
        <dbReference type="Proteomes" id="UP001497480"/>
    </source>
</evidence>